<evidence type="ECO:0000259" key="1">
    <source>
        <dbReference type="Pfam" id="PF07484"/>
    </source>
</evidence>
<dbReference type="Proteomes" id="UP000006755">
    <property type="component" value="Unassembled WGS sequence"/>
</dbReference>
<feature type="domain" description="Phage tail collar" evidence="1">
    <location>
        <begin position="6"/>
        <end position="62"/>
    </location>
</feature>
<sequence length="175" mass="18370">MDPYIGEVRIFAGNFPPRNWAFCDGQLLPIAENTALFSLVGTTYGGNGTSTFALPDLRGRAPMHQGRGAGLTMRFLGEPTGQDRVTLTLPQIPSHNHQARAVASAGQAGQGPEGAYWAAGLAGRGPTPLYAAGGNLEMAPGGLAPEGGNEAHDNQQPFQVLNFIICLQGIYPPRS</sequence>
<keyword evidence="3" id="KW-1185">Reference proteome</keyword>
<dbReference type="STRING" id="745411.B3C1_02155"/>
<dbReference type="Pfam" id="PF07484">
    <property type="entry name" value="Collar"/>
    <property type="match status" value="1"/>
</dbReference>
<dbReference type="Gene3D" id="3.90.1340.10">
    <property type="entry name" value="Phage tail collar domain"/>
    <property type="match status" value="1"/>
</dbReference>
<dbReference type="OrthoDB" id="9810174at2"/>
<dbReference type="SUPFAM" id="SSF88874">
    <property type="entry name" value="Receptor-binding domain of short tail fibre protein gp12"/>
    <property type="match status" value="1"/>
</dbReference>
<dbReference type="RefSeq" id="WP_008482595.1">
    <property type="nucleotide sequence ID" value="NZ_AMRI01000002.1"/>
</dbReference>
<organism evidence="2 3">
    <name type="scientific">Gallaecimonas xiamenensis 3-C-1</name>
    <dbReference type="NCBI Taxonomy" id="745411"/>
    <lineage>
        <taxon>Bacteria</taxon>
        <taxon>Pseudomonadati</taxon>
        <taxon>Pseudomonadota</taxon>
        <taxon>Gammaproteobacteria</taxon>
        <taxon>Enterobacterales</taxon>
        <taxon>Gallaecimonadaceae</taxon>
        <taxon>Gallaecimonas</taxon>
    </lineage>
</organism>
<accession>K2J3J6</accession>
<proteinExistence type="predicted"/>
<evidence type="ECO:0000313" key="2">
    <source>
        <dbReference type="EMBL" id="EKE77576.1"/>
    </source>
</evidence>
<dbReference type="InterPro" id="IPR037053">
    <property type="entry name" value="Phage_tail_collar_dom_sf"/>
</dbReference>
<reference evidence="2 3" key="1">
    <citation type="journal article" date="2012" name="J. Bacteriol.">
        <title>Genome Sequence of Gallaecimonas xiamenensis Type Strain 3-C-1.</title>
        <authorList>
            <person name="Lai Q."/>
            <person name="Wang L."/>
            <person name="Wang W."/>
            <person name="Shao Z."/>
        </authorList>
    </citation>
    <scope>NUCLEOTIDE SEQUENCE [LARGE SCALE GENOMIC DNA]</scope>
    <source>
        <strain evidence="2 3">3-C-1</strain>
    </source>
</reference>
<name>K2J3J6_9GAMM</name>
<dbReference type="eggNOG" id="COG4675">
    <property type="taxonomic scope" value="Bacteria"/>
</dbReference>
<dbReference type="EMBL" id="AMRI01000002">
    <property type="protein sequence ID" value="EKE77576.1"/>
    <property type="molecule type" value="Genomic_DNA"/>
</dbReference>
<dbReference type="AlphaFoldDB" id="K2J3J6"/>
<evidence type="ECO:0000313" key="3">
    <source>
        <dbReference type="Proteomes" id="UP000006755"/>
    </source>
</evidence>
<dbReference type="InterPro" id="IPR011083">
    <property type="entry name" value="Phage_tail_collar_dom"/>
</dbReference>
<gene>
    <name evidence="2" type="ORF">B3C1_02155</name>
</gene>
<protein>
    <submittedName>
        <fullName evidence="2">Microcystin dependent protein, MdpB</fullName>
    </submittedName>
</protein>
<comment type="caution">
    <text evidence="2">The sequence shown here is derived from an EMBL/GenBank/DDBJ whole genome shotgun (WGS) entry which is preliminary data.</text>
</comment>
<dbReference type="PATRIC" id="fig|745411.4.peg.421"/>